<evidence type="ECO:0000313" key="2">
    <source>
        <dbReference type="EMBL" id="KAF4752443.1"/>
    </source>
</evidence>
<accession>A0A7J6U4I6</accession>
<gene>
    <name evidence="2" type="ORF">FOZ62_014222</name>
</gene>
<name>A0A7J6U4I6_PEROL</name>
<feature type="signal peptide" evidence="1">
    <location>
        <begin position="1"/>
        <end position="24"/>
    </location>
</feature>
<feature type="chain" id="PRO_5029903287" evidence="1">
    <location>
        <begin position="25"/>
        <end position="262"/>
    </location>
</feature>
<dbReference type="Proteomes" id="UP000574390">
    <property type="component" value="Unassembled WGS sequence"/>
</dbReference>
<keyword evidence="1" id="KW-0732">Signal</keyword>
<reference evidence="2 3" key="1">
    <citation type="submission" date="2020-04" db="EMBL/GenBank/DDBJ databases">
        <title>Perkinsus olseni comparative genomics.</title>
        <authorList>
            <person name="Bogema D.R."/>
        </authorList>
    </citation>
    <scope>NUCLEOTIDE SEQUENCE [LARGE SCALE GENOMIC DNA]</scope>
    <source>
        <strain evidence="2">ATCC PRA-205</strain>
    </source>
</reference>
<evidence type="ECO:0000313" key="3">
    <source>
        <dbReference type="Proteomes" id="UP000574390"/>
    </source>
</evidence>
<sequence>MPTTRPNHSAVPLLLLALVDLAGASPPSIEAGHYEGLVDPAHPIGTLQGIAMDLSLGGFQGDVPFSRIEFIGETTSGEWKVIRINSIKWDRYSRPGDLKVVFSPNDQTKKALLRIFDILSSPGPVRMSNSWRIKLCVVAGSCYIFVGGSAQATRKATEDTPPSNVLILPLMPLVRKGCGADCYIFAGPTEPADQAEVETSLTAACWAFGINNFTLGSIRLHRFGMDGRHFELLLGTEESDPAKPELRIRRVHPTLLLLIPRE</sequence>
<comment type="caution">
    <text evidence="2">The sequence shown here is derived from an EMBL/GenBank/DDBJ whole genome shotgun (WGS) entry which is preliminary data.</text>
</comment>
<evidence type="ECO:0000256" key="1">
    <source>
        <dbReference type="SAM" id="SignalP"/>
    </source>
</evidence>
<organism evidence="2 3">
    <name type="scientific">Perkinsus olseni</name>
    <name type="common">Perkinsus atlanticus</name>
    <dbReference type="NCBI Taxonomy" id="32597"/>
    <lineage>
        <taxon>Eukaryota</taxon>
        <taxon>Sar</taxon>
        <taxon>Alveolata</taxon>
        <taxon>Perkinsozoa</taxon>
        <taxon>Perkinsea</taxon>
        <taxon>Perkinsida</taxon>
        <taxon>Perkinsidae</taxon>
        <taxon>Perkinsus</taxon>
    </lineage>
</organism>
<dbReference type="EMBL" id="JABANM010002504">
    <property type="protein sequence ID" value="KAF4752443.1"/>
    <property type="molecule type" value="Genomic_DNA"/>
</dbReference>
<dbReference type="AlphaFoldDB" id="A0A7J6U4I6"/>
<proteinExistence type="predicted"/>
<protein>
    <submittedName>
        <fullName evidence="2">Uncharacterized protein</fullName>
    </submittedName>
</protein>